<evidence type="ECO:0000313" key="1">
    <source>
        <dbReference type="EMBL" id="TWI11713.1"/>
    </source>
</evidence>
<proteinExistence type="predicted"/>
<organism evidence="1 2">
    <name type="scientific">Flavobacterium cauense R2A-7</name>
    <dbReference type="NCBI Taxonomy" id="1341154"/>
    <lineage>
        <taxon>Bacteria</taxon>
        <taxon>Pseudomonadati</taxon>
        <taxon>Bacteroidota</taxon>
        <taxon>Flavobacteriia</taxon>
        <taxon>Flavobacteriales</taxon>
        <taxon>Flavobacteriaceae</taxon>
        <taxon>Flavobacterium</taxon>
    </lineage>
</organism>
<keyword evidence="2" id="KW-1185">Reference proteome</keyword>
<comment type="caution">
    <text evidence="1">The sequence shown here is derived from an EMBL/GenBank/DDBJ whole genome shotgun (WGS) entry which is preliminary data.</text>
</comment>
<name>A0A562LVY3_9FLAO</name>
<dbReference type="EMBL" id="VLKQ01000008">
    <property type="protein sequence ID" value="TWI11713.1"/>
    <property type="molecule type" value="Genomic_DNA"/>
</dbReference>
<dbReference type="Proteomes" id="UP000319848">
    <property type="component" value="Unassembled WGS sequence"/>
</dbReference>
<dbReference type="AlphaFoldDB" id="A0A562LVY3"/>
<sequence length="39" mass="4710">MTFGKQLLFGRNKKSLVFYIFAQNQNYELEKIFNKSCIF</sequence>
<accession>A0A562LVY3</accession>
<evidence type="ECO:0000313" key="2">
    <source>
        <dbReference type="Proteomes" id="UP000319848"/>
    </source>
</evidence>
<protein>
    <submittedName>
        <fullName evidence="1">Uncharacterized protein</fullName>
    </submittedName>
</protein>
<reference evidence="1 2" key="1">
    <citation type="journal article" date="2015" name="Stand. Genomic Sci.">
        <title>Genomic Encyclopedia of Bacterial and Archaeal Type Strains, Phase III: the genomes of soil and plant-associated and newly described type strains.</title>
        <authorList>
            <person name="Whitman W.B."/>
            <person name="Woyke T."/>
            <person name="Klenk H.P."/>
            <person name="Zhou Y."/>
            <person name="Lilburn T.G."/>
            <person name="Beck B.J."/>
            <person name="De Vos P."/>
            <person name="Vandamme P."/>
            <person name="Eisen J.A."/>
            <person name="Garrity G."/>
            <person name="Hugenholtz P."/>
            <person name="Kyrpides N.C."/>
        </authorList>
    </citation>
    <scope>NUCLEOTIDE SEQUENCE [LARGE SCALE GENOMIC DNA]</scope>
    <source>
        <strain evidence="1 2">CGMCC 1.7270</strain>
    </source>
</reference>
<gene>
    <name evidence="1" type="ORF">IP98_01880</name>
</gene>